<keyword evidence="6" id="KW-0675">Receptor</keyword>
<evidence type="ECO:0000256" key="1">
    <source>
        <dbReference type="ARBA" id="ARBA00022448"/>
    </source>
</evidence>
<keyword evidence="1" id="KW-0813">Transport</keyword>
<feature type="signal peptide" evidence="4">
    <location>
        <begin position="1"/>
        <end position="28"/>
    </location>
</feature>
<organism evidence="6 7">
    <name type="scientific">Pandoraea pulmonicola</name>
    <dbReference type="NCBI Taxonomy" id="93221"/>
    <lineage>
        <taxon>Bacteria</taxon>
        <taxon>Pseudomonadati</taxon>
        <taxon>Pseudomonadota</taxon>
        <taxon>Betaproteobacteria</taxon>
        <taxon>Burkholderiales</taxon>
        <taxon>Burkholderiaceae</taxon>
        <taxon>Pandoraea</taxon>
    </lineage>
</organism>
<feature type="chain" id="PRO_5042487221" evidence="4">
    <location>
        <begin position="29"/>
        <end position="234"/>
    </location>
</feature>
<protein>
    <submittedName>
        <fullName evidence="6">Ferripyoverdine receptor</fullName>
    </submittedName>
</protein>
<evidence type="ECO:0000313" key="7">
    <source>
        <dbReference type="Proteomes" id="UP000254589"/>
    </source>
</evidence>
<dbReference type="SUPFAM" id="SSF74653">
    <property type="entry name" value="TolA/TonB C-terminal domain"/>
    <property type="match status" value="1"/>
</dbReference>
<dbReference type="RefSeq" id="WP_039411233.1">
    <property type="nucleotide sequence ID" value="NZ_CP010310.2"/>
</dbReference>
<evidence type="ECO:0000256" key="2">
    <source>
        <dbReference type="ARBA" id="ARBA00023136"/>
    </source>
</evidence>
<evidence type="ECO:0000259" key="5">
    <source>
        <dbReference type="SMART" id="SM00965"/>
    </source>
</evidence>
<reference evidence="6 7" key="1">
    <citation type="submission" date="2018-06" db="EMBL/GenBank/DDBJ databases">
        <authorList>
            <consortium name="Pathogen Informatics"/>
            <person name="Doyle S."/>
        </authorList>
    </citation>
    <scope>NUCLEOTIDE SEQUENCE [LARGE SCALE GENOMIC DNA]</scope>
    <source>
        <strain evidence="6 7">NCTC13159</strain>
    </source>
</reference>
<evidence type="ECO:0000256" key="3">
    <source>
        <dbReference type="ARBA" id="ARBA00023237"/>
    </source>
</evidence>
<evidence type="ECO:0000313" key="6">
    <source>
        <dbReference type="EMBL" id="SUD95659.1"/>
    </source>
</evidence>
<comment type="caution">
    <text evidence="6">The sequence shown here is derived from an EMBL/GenBank/DDBJ whole genome shotgun (WGS) entry which is preliminary data.</text>
</comment>
<dbReference type="AlphaFoldDB" id="A0AAJ4ZIC7"/>
<dbReference type="Gene3D" id="3.30.1150.10">
    <property type="match status" value="1"/>
</dbReference>
<keyword evidence="2" id="KW-0472">Membrane</keyword>
<keyword evidence="4" id="KW-0732">Signal</keyword>
<gene>
    <name evidence="6" type="primary">fpvA_2</name>
    <name evidence="6" type="ORF">NCTC13159_05131</name>
</gene>
<dbReference type="GO" id="GO:0019867">
    <property type="term" value="C:outer membrane"/>
    <property type="evidence" value="ECO:0007669"/>
    <property type="project" value="InterPro"/>
</dbReference>
<sequence>MTGNPASIRGLALAGCMTCLGFLGAVQAACAQQFNFDIPAQRLSSALDRFADISHQSVLYRDDLVDGRMSSAVRGQYSPTVALRLLLEGSGLVADDVRTSSGGGLPEGGTARGSGAFVLTPGAAHSTDPTAAGLDRSYDGLVQTRVWQTLCLDSRTAPGSYRALLRVQVDSAGTVRRLRLLASTGDANRDAAMLAVLSGLPIGYPPPPGLAQPITLMILPLNAIAQARACQGER</sequence>
<evidence type="ECO:0000256" key="4">
    <source>
        <dbReference type="SAM" id="SignalP"/>
    </source>
</evidence>
<dbReference type="Gene3D" id="3.55.50.30">
    <property type="match status" value="1"/>
</dbReference>
<feature type="domain" description="Secretin/TonB short N-terminal" evidence="5">
    <location>
        <begin position="56"/>
        <end position="122"/>
    </location>
</feature>
<accession>A0AAJ4ZIC7</accession>
<dbReference type="InterPro" id="IPR011662">
    <property type="entry name" value="Secretin/TonB_short_N"/>
</dbReference>
<keyword evidence="3" id="KW-0998">Cell outer membrane</keyword>
<dbReference type="EMBL" id="UGSJ01000002">
    <property type="protein sequence ID" value="SUD95659.1"/>
    <property type="molecule type" value="Genomic_DNA"/>
</dbReference>
<dbReference type="Proteomes" id="UP000254589">
    <property type="component" value="Unassembled WGS sequence"/>
</dbReference>
<proteinExistence type="predicted"/>
<name>A0AAJ4ZIC7_PANPU</name>
<dbReference type="SMART" id="SM00965">
    <property type="entry name" value="STN"/>
    <property type="match status" value="1"/>
</dbReference>